<organism evidence="2 3">
    <name type="scientific">Trichogramma kaykai</name>
    <dbReference type="NCBI Taxonomy" id="54128"/>
    <lineage>
        <taxon>Eukaryota</taxon>
        <taxon>Metazoa</taxon>
        <taxon>Ecdysozoa</taxon>
        <taxon>Arthropoda</taxon>
        <taxon>Hexapoda</taxon>
        <taxon>Insecta</taxon>
        <taxon>Pterygota</taxon>
        <taxon>Neoptera</taxon>
        <taxon>Endopterygota</taxon>
        <taxon>Hymenoptera</taxon>
        <taxon>Apocrita</taxon>
        <taxon>Proctotrupomorpha</taxon>
        <taxon>Chalcidoidea</taxon>
        <taxon>Trichogrammatidae</taxon>
        <taxon>Trichogramma</taxon>
    </lineage>
</organism>
<evidence type="ECO:0008006" key="4">
    <source>
        <dbReference type="Google" id="ProtNLM"/>
    </source>
</evidence>
<comment type="caution">
    <text evidence="2">The sequence shown here is derived from an EMBL/GenBank/DDBJ whole genome shotgun (WGS) entry which is preliminary data.</text>
</comment>
<dbReference type="Gene3D" id="1.10.150.50">
    <property type="entry name" value="Transcription Factor, Ets-1"/>
    <property type="match status" value="1"/>
</dbReference>
<name>A0ABD2WEB4_9HYME</name>
<reference evidence="2 3" key="1">
    <citation type="journal article" date="2024" name="bioRxiv">
        <title>A reference genome for Trichogramma kaykai: A tiny desert-dwelling parasitoid wasp with competing sex-ratio distorters.</title>
        <authorList>
            <person name="Culotta J."/>
            <person name="Lindsey A.R."/>
        </authorList>
    </citation>
    <scope>NUCLEOTIDE SEQUENCE [LARGE SCALE GENOMIC DNA]</scope>
    <source>
        <strain evidence="2 3">KSX58</strain>
    </source>
</reference>
<protein>
    <recommendedName>
        <fullName evidence="4">C2H2-type domain-containing protein</fullName>
    </recommendedName>
</protein>
<feature type="compositionally biased region" description="Polar residues" evidence="1">
    <location>
        <begin position="366"/>
        <end position="384"/>
    </location>
</feature>
<dbReference type="EMBL" id="JBJJXI010000114">
    <property type="protein sequence ID" value="KAL3390851.1"/>
    <property type="molecule type" value="Genomic_DNA"/>
</dbReference>
<evidence type="ECO:0000256" key="1">
    <source>
        <dbReference type="SAM" id="MobiDB-lite"/>
    </source>
</evidence>
<evidence type="ECO:0000313" key="2">
    <source>
        <dbReference type="EMBL" id="KAL3390851.1"/>
    </source>
</evidence>
<evidence type="ECO:0000313" key="3">
    <source>
        <dbReference type="Proteomes" id="UP001627154"/>
    </source>
</evidence>
<gene>
    <name evidence="2" type="ORF">TKK_014318</name>
</gene>
<sequence length="697" mass="80426">MCRKGFAQVRTLLTHITEYHYIPTSSIAPECPNQSKKRKYETFSTNWSKLNFDSHVTNMVANLRLNTTITATNIGFVTDAVQKLLGNVMNEVEEKIKDFVNEFNVKVSDDHLENFLNQFHCDSKDFSYVKSMRSQVNAIKKMYDYIEPTETFMGRKNTDDGGSKDEDTPLLKHITIPYVSIIEIIKLVFSKDEIANFNKNKRISQENDLLTRFEDGEIFQEHPFFQKYIDAIAFVLYYDEFLVNNPIGTKARKQKLGVFYISFLNLPDHIRDYIGNVHILAIAKHEDIVKYGIDRCLSGFIVDLMQLESDKDELIDGKAFLMLNDKILKNMGIGKMGEIIKVMKIIDDTNNLEVIHLPSESNQFTEEITKNHGNSTTDKQSNVMTEDTDNTDTETKNSTQNKLSKDKISITTEDDTTQNVSHDKENTNNENVSHDKENTNNENVSECSRKRRQPKAIIQHQIQSIVIDFDTWLKPLNITVGNEIFPILKYLELKLPVPCNVNNKIVNQICDTLIDIWNNKYPPTVLYDNIAQKLVEKFPALGTGSSQKDWEKWTKMIENRMKTIRRHNKTEGKYKKRKPSDLSDVDINPDKLLQLKVLQLTKLPGIEENKKVICSLMSDTRKLRITNEANLTPAARLSVYPHLLSYKGEMIHDDYRFMYPEGLENIETHFSTLVDNIVSISENVQEWTLLKSISDSE</sequence>
<dbReference type="AlphaFoldDB" id="A0ABD2WEB4"/>
<feature type="compositionally biased region" description="Basic and acidic residues" evidence="1">
    <location>
        <begin position="421"/>
        <end position="439"/>
    </location>
</feature>
<dbReference type="Proteomes" id="UP001627154">
    <property type="component" value="Unassembled WGS sequence"/>
</dbReference>
<proteinExistence type="predicted"/>
<dbReference type="InterPro" id="IPR013761">
    <property type="entry name" value="SAM/pointed_sf"/>
</dbReference>
<keyword evidence="3" id="KW-1185">Reference proteome</keyword>
<accession>A0ABD2WEB4</accession>
<feature type="region of interest" description="Disordered" evidence="1">
    <location>
        <begin position="366"/>
        <end position="452"/>
    </location>
</feature>